<dbReference type="Proteomes" id="UP000054097">
    <property type="component" value="Unassembled WGS sequence"/>
</dbReference>
<keyword evidence="1" id="KW-0812">Transmembrane</keyword>
<dbReference type="PANTHER" id="PTHR35006">
    <property type="entry name" value="GLYOXALASE FAMILY PROTEIN (AFU_ORTHOLOGUE AFUA_5G14830)"/>
    <property type="match status" value="1"/>
</dbReference>
<reference evidence="2 3" key="1">
    <citation type="submission" date="2014-04" db="EMBL/GenBank/DDBJ databases">
        <authorList>
            <consortium name="DOE Joint Genome Institute"/>
            <person name="Kuo A."/>
            <person name="Zuccaro A."/>
            <person name="Kohler A."/>
            <person name="Nagy L.G."/>
            <person name="Floudas D."/>
            <person name="Copeland A."/>
            <person name="Barry K.W."/>
            <person name="Cichocki N."/>
            <person name="Veneault-Fourrey C."/>
            <person name="LaButti K."/>
            <person name="Lindquist E.A."/>
            <person name="Lipzen A."/>
            <person name="Lundell T."/>
            <person name="Morin E."/>
            <person name="Murat C."/>
            <person name="Sun H."/>
            <person name="Tunlid A."/>
            <person name="Henrissat B."/>
            <person name="Grigoriev I.V."/>
            <person name="Hibbett D.S."/>
            <person name="Martin F."/>
            <person name="Nordberg H.P."/>
            <person name="Cantor M.N."/>
            <person name="Hua S.X."/>
        </authorList>
    </citation>
    <scope>NUCLEOTIDE SEQUENCE [LARGE SCALE GENOMIC DNA]</scope>
    <source>
        <strain evidence="2 3">MAFF 305830</strain>
    </source>
</reference>
<dbReference type="AlphaFoldDB" id="A0A0C3BP87"/>
<dbReference type="PANTHER" id="PTHR35006:SF2">
    <property type="entry name" value="GLYOXALASE FAMILY PROTEIN (AFU_ORTHOLOGUE AFUA_5G14830)"/>
    <property type="match status" value="1"/>
</dbReference>
<organism evidence="2 3">
    <name type="scientific">Serendipita vermifera MAFF 305830</name>
    <dbReference type="NCBI Taxonomy" id="933852"/>
    <lineage>
        <taxon>Eukaryota</taxon>
        <taxon>Fungi</taxon>
        <taxon>Dikarya</taxon>
        <taxon>Basidiomycota</taxon>
        <taxon>Agaricomycotina</taxon>
        <taxon>Agaricomycetes</taxon>
        <taxon>Sebacinales</taxon>
        <taxon>Serendipitaceae</taxon>
        <taxon>Serendipita</taxon>
    </lineage>
</organism>
<protein>
    <recommendedName>
        <fullName evidence="4">VOC domain-containing protein</fullName>
    </recommendedName>
</protein>
<reference evidence="3" key="2">
    <citation type="submission" date="2015-01" db="EMBL/GenBank/DDBJ databases">
        <title>Evolutionary Origins and Diversification of the Mycorrhizal Mutualists.</title>
        <authorList>
            <consortium name="DOE Joint Genome Institute"/>
            <consortium name="Mycorrhizal Genomics Consortium"/>
            <person name="Kohler A."/>
            <person name="Kuo A."/>
            <person name="Nagy L.G."/>
            <person name="Floudas D."/>
            <person name="Copeland A."/>
            <person name="Barry K.W."/>
            <person name="Cichocki N."/>
            <person name="Veneault-Fourrey C."/>
            <person name="LaButti K."/>
            <person name="Lindquist E.A."/>
            <person name="Lipzen A."/>
            <person name="Lundell T."/>
            <person name="Morin E."/>
            <person name="Murat C."/>
            <person name="Riley R."/>
            <person name="Ohm R."/>
            <person name="Sun H."/>
            <person name="Tunlid A."/>
            <person name="Henrissat B."/>
            <person name="Grigoriev I.V."/>
            <person name="Hibbett D.S."/>
            <person name="Martin F."/>
        </authorList>
    </citation>
    <scope>NUCLEOTIDE SEQUENCE [LARGE SCALE GENOMIC DNA]</scope>
    <source>
        <strain evidence="3">MAFF 305830</strain>
    </source>
</reference>
<evidence type="ECO:0000313" key="3">
    <source>
        <dbReference type="Proteomes" id="UP000054097"/>
    </source>
</evidence>
<evidence type="ECO:0008006" key="4">
    <source>
        <dbReference type="Google" id="ProtNLM"/>
    </source>
</evidence>
<dbReference type="HOGENOM" id="CLU_046006_6_1_1"/>
<name>A0A0C3BP87_SERVB</name>
<evidence type="ECO:0000313" key="2">
    <source>
        <dbReference type="EMBL" id="KIM33256.1"/>
    </source>
</evidence>
<gene>
    <name evidence="2" type="ORF">M408DRAFT_5839</name>
</gene>
<evidence type="ECO:0000256" key="1">
    <source>
        <dbReference type="SAM" id="Phobius"/>
    </source>
</evidence>
<keyword evidence="1" id="KW-0472">Membrane</keyword>
<feature type="transmembrane region" description="Helical" evidence="1">
    <location>
        <begin position="141"/>
        <end position="163"/>
    </location>
</feature>
<sequence>MTVSHIGIKVGPGKLDMMVEWYLKVLAPLGYRKHYDLRPDQPAVGLGAKYPDFWIRECPEAKERTEDDGLHLAFYADTRQQVREFHAEAMNIGAKDNGAPGLRPHYTSDYYAAYAFDPEGRNLETHCMAPAFISEPQQKNILLTAVVTMIVGGLAYLTNYMGYTGYLSRYL</sequence>
<keyword evidence="1" id="KW-1133">Transmembrane helix</keyword>
<dbReference type="CDD" id="cd07262">
    <property type="entry name" value="VOC_like"/>
    <property type="match status" value="1"/>
</dbReference>
<keyword evidence="3" id="KW-1185">Reference proteome</keyword>
<accession>A0A0C3BP87</accession>
<dbReference type="EMBL" id="KN824278">
    <property type="protein sequence ID" value="KIM33256.1"/>
    <property type="molecule type" value="Genomic_DNA"/>
</dbReference>
<dbReference type="InterPro" id="IPR029068">
    <property type="entry name" value="Glyas_Bleomycin-R_OHBP_Dase"/>
</dbReference>
<dbReference type="STRING" id="933852.A0A0C3BP87"/>
<dbReference type="Gene3D" id="3.10.180.10">
    <property type="entry name" value="2,3-Dihydroxybiphenyl 1,2-Dioxygenase, domain 1"/>
    <property type="match status" value="1"/>
</dbReference>
<dbReference type="OrthoDB" id="10249419at2759"/>
<proteinExistence type="predicted"/>
<dbReference type="SUPFAM" id="SSF54593">
    <property type="entry name" value="Glyoxalase/Bleomycin resistance protein/Dihydroxybiphenyl dioxygenase"/>
    <property type="match status" value="1"/>
</dbReference>